<reference evidence="10" key="1">
    <citation type="journal article" date="2019" name="Int. J. Syst. Evol. Microbiol.">
        <title>The Global Catalogue of Microorganisms (GCM) 10K type strain sequencing project: providing services to taxonomists for standard genome sequencing and annotation.</title>
        <authorList>
            <consortium name="The Broad Institute Genomics Platform"/>
            <consortium name="The Broad Institute Genome Sequencing Center for Infectious Disease"/>
            <person name="Wu L."/>
            <person name="Ma J."/>
        </authorList>
    </citation>
    <scope>NUCLEOTIDE SEQUENCE [LARGE SCALE GENOMIC DNA]</scope>
    <source>
        <strain evidence="10">JCM 14370</strain>
    </source>
</reference>
<gene>
    <name evidence="9" type="primary">lexA</name>
    <name evidence="9" type="ORF">GCM10008938_23600</name>
</gene>
<dbReference type="InterPro" id="IPR011991">
    <property type="entry name" value="ArsR-like_HTH"/>
</dbReference>
<evidence type="ECO:0000256" key="5">
    <source>
        <dbReference type="ARBA" id="ARBA00023204"/>
    </source>
</evidence>
<proteinExistence type="inferred from homology"/>
<keyword evidence="2" id="KW-0227">DNA damage</keyword>
<dbReference type="RefSeq" id="WP_189002883.1">
    <property type="nucleotide sequence ID" value="NZ_BMOD01000007.1"/>
</dbReference>
<dbReference type="InterPro" id="IPR036388">
    <property type="entry name" value="WH-like_DNA-bd_sf"/>
</dbReference>
<keyword evidence="3 7" id="KW-0378">Hydrolase</keyword>
<dbReference type="PANTHER" id="PTHR33516">
    <property type="entry name" value="LEXA REPRESSOR"/>
    <property type="match status" value="1"/>
</dbReference>
<dbReference type="InterPro" id="IPR050077">
    <property type="entry name" value="LexA_repressor"/>
</dbReference>
<dbReference type="InterPro" id="IPR039418">
    <property type="entry name" value="LexA-like"/>
</dbReference>
<protein>
    <submittedName>
        <fullName evidence="9">LexA repressor</fullName>
    </submittedName>
</protein>
<dbReference type="SUPFAM" id="SSF51306">
    <property type="entry name" value="LexA/Signal peptidase"/>
    <property type="match status" value="1"/>
</dbReference>
<evidence type="ECO:0000256" key="2">
    <source>
        <dbReference type="ARBA" id="ARBA00022763"/>
    </source>
</evidence>
<dbReference type="SUPFAM" id="SSF46785">
    <property type="entry name" value="Winged helix' DNA-binding domain"/>
    <property type="match status" value="1"/>
</dbReference>
<dbReference type="PRINTS" id="PR00726">
    <property type="entry name" value="LEXASERPTASE"/>
</dbReference>
<sequence length="213" mass="23445">MPPRITEIRKKVLTCLLKLSRKGPVTSAELARHLNVTPQAMHQHVRALEELGFVQVHRLTSRSATLTLSEKAELELGLGGLPIAGPIAAGFPLMPSDHPQGFMDRLSDFFDVREGDFLLKVEGSSMVGVGIFPGDLVVVRPAKDIAEGEIAVVLIKSENLVTLKRWYLEGDGIVLVSENPQVDPMLYHKEDIELQGHLIGRLGGKLPRKNRHS</sequence>
<evidence type="ECO:0000313" key="9">
    <source>
        <dbReference type="EMBL" id="GGJ36800.1"/>
    </source>
</evidence>
<evidence type="ECO:0000256" key="7">
    <source>
        <dbReference type="RuleBase" id="RU003991"/>
    </source>
</evidence>
<comment type="similarity">
    <text evidence="1 7">Belongs to the peptidase S24 family.</text>
</comment>
<dbReference type="InterPro" id="IPR036286">
    <property type="entry name" value="LexA/Signal_pep-like_sf"/>
</dbReference>
<dbReference type="InterPro" id="IPR036390">
    <property type="entry name" value="WH_DNA-bd_sf"/>
</dbReference>
<evidence type="ECO:0000313" key="10">
    <source>
        <dbReference type="Proteomes" id="UP000632222"/>
    </source>
</evidence>
<dbReference type="EMBL" id="BMOD01000007">
    <property type="protein sequence ID" value="GGJ36800.1"/>
    <property type="molecule type" value="Genomic_DNA"/>
</dbReference>
<dbReference type="CDD" id="cd00090">
    <property type="entry name" value="HTH_ARSR"/>
    <property type="match status" value="1"/>
</dbReference>
<dbReference type="Pfam" id="PF00717">
    <property type="entry name" value="Peptidase_S24"/>
    <property type="match status" value="1"/>
</dbReference>
<keyword evidence="6" id="KW-0742">SOS response</keyword>
<keyword evidence="4 7" id="KW-0068">Autocatalytic cleavage</keyword>
<evidence type="ECO:0000256" key="4">
    <source>
        <dbReference type="ARBA" id="ARBA00022813"/>
    </source>
</evidence>
<dbReference type="CDD" id="cd06529">
    <property type="entry name" value="S24_LexA-like"/>
    <property type="match status" value="1"/>
</dbReference>
<accession>A0ABQ2D0Y4</accession>
<keyword evidence="10" id="KW-1185">Reference proteome</keyword>
<dbReference type="InterPro" id="IPR006197">
    <property type="entry name" value="Peptidase_S24_LexA"/>
</dbReference>
<name>A0ABQ2D0Y4_9DEIO</name>
<organism evidence="9 10">
    <name type="scientific">Deinococcus roseus</name>
    <dbReference type="NCBI Taxonomy" id="392414"/>
    <lineage>
        <taxon>Bacteria</taxon>
        <taxon>Thermotogati</taxon>
        <taxon>Deinococcota</taxon>
        <taxon>Deinococci</taxon>
        <taxon>Deinococcales</taxon>
        <taxon>Deinococcaceae</taxon>
        <taxon>Deinococcus</taxon>
    </lineage>
</organism>
<dbReference type="Proteomes" id="UP000632222">
    <property type="component" value="Unassembled WGS sequence"/>
</dbReference>
<dbReference type="Gene3D" id="1.10.10.10">
    <property type="entry name" value="Winged helix-like DNA-binding domain superfamily/Winged helix DNA-binding domain"/>
    <property type="match status" value="1"/>
</dbReference>
<comment type="caution">
    <text evidence="9">The sequence shown here is derived from an EMBL/GenBank/DDBJ whole genome shotgun (WGS) entry which is preliminary data.</text>
</comment>
<dbReference type="Pfam" id="PF12840">
    <property type="entry name" value="HTH_20"/>
    <property type="match status" value="1"/>
</dbReference>
<keyword evidence="5" id="KW-0234">DNA repair</keyword>
<evidence type="ECO:0000256" key="1">
    <source>
        <dbReference type="ARBA" id="ARBA00007484"/>
    </source>
</evidence>
<dbReference type="Gene3D" id="2.10.109.10">
    <property type="entry name" value="Umud Fragment, subunit A"/>
    <property type="match status" value="1"/>
</dbReference>
<evidence type="ECO:0000256" key="6">
    <source>
        <dbReference type="ARBA" id="ARBA00023236"/>
    </source>
</evidence>
<feature type="domain" description="Peptidase S24/S26A/S26B/S26C" evidence="8">
    <location>
        <begin position="82"/>
        <end position="198"/>
    </location>
</feature>
<evidence type="ECO:0000256" key="3">
    <source>
        <dbReference type="ARBA" id="ARBA00022801"/>
    </source>
</evidence>
<dbReference type="InterPro" id="IPR015927">
    <property type="entry name" value="Peptidase_S24_S26A/B/C"/>
</dbReference>
<dbReference type="PANTHER" id="PTHR33516:SF2">
    <property type="entry name" value="LEXA REPRESSOR-RELATED"/>
    <property type="match status" value="1"/>
</dbReference>
<evidence type="ECO:0000259" key="8">
    <source>
        <dbReference type="Pfam" id="PF00717"/>
    </source>
</evidence>